<dbReference type="InterPro" id="IPR001647">
    <property type="entry name" value="HTH_TetR"/>
</dbReference>
<organism evidence="6 7">
    <name type="scientific">Haloferula luteola</name>
    <dbReference type="NCBI Taxonomy" id="595692"/>
    <lineage>
        <taxon>Bacteria</taxon>
        <taxon>Pseudomonadati</taxon>
        <taxon>Verrucomicrobiota</taxon>
        <taxon>Verrucomicrobiia</taxon>
        <taxon>Verrucomicrobiales</taxon>
        <taxon>Verrucomicrobiaceae</taxon>
        <taxon>Haloferula</taxon>
    </lineage>
</organism>
<keyword evidence="3" id="KW-0804">Transcription</keyword>
<dbReference type="Pfam" id="PF00440">
    <property type="entry name" value="TetR_N"/>
    <property type="match status" value="1"/>
</dbReference>
<dbReference type="SUPFAM" id="SSF46689">
    <property type="entry name" value="Homeodomain-like"/>
    <property type="match status" value="1"/>
</dbReference>
<evidence type="ECO:0000259" key="5">
    <source>
        <dbReference type="PROSITE" id="PS50977"/>
    </source>
</evidence>
<evidence type="ECO:0000313" key="6">
    <source>
        <dbReference type="EMBL" id="MBB5351561.1"/>
    </source>
</evidence>
<evidence type="ECO:0000256" key="2">
    <source>
        <dbReference type="ARBA" id="ARBA00023125"/>
    </source>
</evidence>
<feature type="domain" description="HTH tetR-type" evidence="5">
    <location>
        <begin position="10"/>
        <end position="70"/>
    </location>
</feature>
<protein>
    <submittedName>
        <fullName evidence="6">AcrR family transcriptional regulator</fullName>
    </submittedName>
</protein>
<dbReference type="PROSITE" id="PS50977">
    <property type="entry name" value="HTH_TETR_2"/>
    <property type="match status" value="1"/>
</dbReference>
<dbReference type="Gene3D" id="1.10.357.10">
    <property type="entry name" value="Tetracycline Repressor, domain 2"/>
    <property type="match status" value="2"/>
</dbReference>
<keyword evidence="1" id="KW-0805">Transcription regulation</keyword>
<dbReference type="GO" id="GO:0003700">
    <property type="term" value="F:DNA-binding transcription factor activity"/>
    <property type="evidence" value="ECO:0007669"/>
    <property type="project" value="TreeGrafter"/>
</dbReference>
<accession>A0A840VFI5</accession>
<feature type="DNA-binding region" description="H-T-H motif" evidence="4">
    <location>
        <begin position="33"/>
        <end position="52"/>
    </location>
</feature>
<dbReference type="RefSeq" id="WP_184017835.1">
    <property type="nucleotide sequence ID" value="NZ_JACHFD010000007.1"/>
</dbReference>
<dbReference type="InterPro" id="IPR009057">
    <property type="entry name" value="Homeodomain-like_sf"/>
</dbReference>
<dbReference type="EMBL" id="JACHFD010000007">
    <property type="protein sequence ID" value="MBB5351561.1"/>
    <property type="molecule type" value="Genomic_DNA"/>
</dbReference>
<keyword evidence="7" id="KW-1185">Reference proteome</keyword>
<dbReference type="PANTHER" id="PTHR30055:SF234">
    <property type="entry name" value="HTH-TYPE TRANSCRIPTIONAL REGULATOR BETI"/>
    <property type="match status" value="1"/>
</dbReference>
<keyword evidence="2 4" id="KW-0238">DNA-binding</keyword>
<sequence length="236" mass="25829">MPRLRADLSAQRLAELAEAGLQVFCRQGFERSQVADVAREMGVAVGTVYLYVEGKEALFDLVVRHASEPDAAWMADLEVPVKTPEPGSTLGYLKACFDAVSWPVLEAAMDAESVEDPVAELEGVLREQYGLIHRHRRGLLLLMRSALDFPGLAQIFVLGLRNKLLDSLCLYLERRIVGGVMAPVPNLRARSAVAIQAITWANLQRPQDPGLSDLTDEEIETATLGLVVRGLIPSQA</sequence>
<dbReference type="PANTHER" id="PTHR30055">
    <property type="entry name" value="HTH-TYPE TRANSCRIPTIONAL REGULATOR RUTR"/>
    <property type="match status" value="1"/>
</dbReference>
<evidence type="ECO:0000256" key="1">
    <source>
        <dbReference type="ARBA" id="ARBA00023015"/>
    </source>
</evidence>
<dbReference type="AlphaFoldDB" id="A0A840VFI5"/>
<evidence type="ECO:0000313" key="7">
    <source>
        <dbReference type="Proteomes" id="UP000557717"/>
    </source>
</evidence>
<evidence type="ECO:0000256" key="4">
    <source>
        <dbReference type="PROSITE-ProRule" id="PRU00335"/>
    </source>
</evidence>
<proteinExistence type="predicted"/>
<evidence type="ECO:0000256" key="3">
    <source>
        <dbReference type="ARBA" id="ARBA00023163"/>
    </source>
</evidence>
<dbReference type="InterPro" id="IPR050109">
    <property type="entry name" value="HTH-type_TetR-like_transc_reg"/>
</dbReference>
<dbReference type="PRINTS" id="PR00455">
    <property type="entry name" value="HTHTETR"/>
</dbReference>
<dbReference type="GO" id="GO:0000976">
    <property type="term" value="F:transcription cis-regulatory region binding"/>
    <property type="evidence" value="ECO:0007669"/>
    <property type="project" value="TreeGrafter"/>
</dbReference>
<dbReference type="Proteomes" id="UP000557717">
    <property type="component" value="Unassembled WGS sequence"/>
</dbReference>
<gene>
    <name evidence="6" type="ORF">HNR46_001798</name>
</gene>
<reference evidence="6 7" key="1">
    <citation type="submission" date="2020-08" db="EMBL/GenBank/DDBJ databases">
        <title>Genomic Encyclopedia of Type Strains, Phase IV (KMG-IV): sequencing the most valuable type-strain genomes for metagenomic binning, comparative biology and taxonomic classification.</title>
        <authorList>
            <person name="Goeker M."/>
        </authorList>
    </citation>
    <scope>NUCLEOTIDE SEQUENCE [LARGE SCALE GENOMIC DNA]</scope>
    <source>
        <strain evidence="6 7">YC6886</strain>
    </source>
</reference>
<name>A0A840VFI5_9BACT</name>
<comment type="caution">
    <text evidence="6">The sequence shown here is derived from an EMBL/GenBank/DDBJ whole genome shotgun (WGS) entry which is preliminary data.</text>
</comment>